<keyword evidence="5" id="KW-1185">Reference proteome</keyword>
<proteinExistence type="predicted"/>
<geneLocation type="mitochondrion" evidence="4"/>
<evidence type="ECO:0000313" key="3">
    <source>
        <dbReference type="EMBL" id="CEP01424.1"/>
    </source>
</evidence>
<reference evidence="4 6" key="2">
    <citation type="submission" date="2018-03" db="EMBL/GenBank/DDBJ databases">
        <authorList>
            <person name="Fogelqvist J."/>
        </authorList>
    </citation>
    <scope>NUCLEOTIDE SEQUENCE [LARGE SCALE GENOMIC DNA]</scope>
</reference>
<protein>
    <recommendedName>
        <fullName evidence="2">BPL/LPL catalytic domain-containing protein</fullName>
    </recommendedName>
</protein>
<dbReference type="SUPFAM" id="SSF55681">
    <property type="entry name" value="Class II aaRS and biotin synthetases"/>
    <property type="match status" value="1"/>
</dbReference>
<dbReference type="Pfam" id="PF21948">
    <property type="entry name" value="LplA-B_cat"/>
    <property type="match status" value="1"/>
</dbReference>
<evidence type="ECO:0000313" key="4">
    <source>
        <dbReference type="EMBL" id="SPR01438.1"/>
    </source>
</evidence>
<evidence type="ECO:0000259" key="2">
    <source>
        <dbReference type="PROSITE" id="PS51733"/>
    </source>
</evidence>
<sequence length="279" mass="31149">MVRRRPQVGLLDLGSRCLLEQLRIEEALHRVLGDRRDCDRNYVVVNRPLPSESTVVVGTSGVVDRLVHAENAKRDNVRVIRRFTGGGTVYIDENAIMVSFVAGDSIADPFPKSIMNWSAGLYEQVMRRCSSASLSLVENDYCVGQRKVAGNAQTISGRRWVHHTSFLWNVNQDAMQQYLKHPERQPVYRNGRDHHDFVTGLSRYIADRAAFEDALLAVLGEAFDISHADVDLLQSCVVSVPHRRTTQVVHDTSPVPVSRPEHAPPGVALSTGLPPRAIR</sequence>
<dbReference type="InterPro" id="IPR004143">
    <property type="entry name" value="BPL_LPL_catalytic"/>
</dbReference>
<feature type="region of interest" description="Disordered" evidence="1">
    <location>
        <begin position="249"/>
        <end position="279"/>
    </location>
</feature>
<evidence type="ECO:0000313" key="6">
    <source>
        <dbReference type="Proteomes" id="UP000290189"/>
    </source>
</evidence>
<dbReference type="Proteomes" id="UP000290189">
    <property type="component" value="Unassembled WGS sequence"/>
</dbReference>
<dbReference type="AlphaFoldDB" id="A0A0G4J236"/>
<dbReference type="Proteomes" id="UP000039324">
    <property type="component" value="Unassembled WGS sequence"/>
</dbReference>
<dbReference type="PANTHER" id="PTHR43506:SF1">
    <property type="entry name" value="BPL_LPL CATALYTIC DOMAIN-CONTAINING PROTEIN"/>
    <property type="match status" value="1"/>
</dbReference>
<dbReference type="EMBL" id="OVEO01000017">
    <property type="protein sequence ID" value="SPR01438.1"/>
    <property type="molecule type" value="Genomic_DNA"/>
</dbReference>
<dbReference type="Gene3D" id="3.30.930.10">
    <property type="entry name" value="Bira Bifunctional Protein, Domain 2"/>
    <property type="match status" value="1"/>
</dbReference>
<dbReference type="PANTHER" id="PTHR43506">
    <property type="entry name" value="BIOTIN/LIPOATE A/B PROTEIN LIGASE FAMILY"/>
    <property type="match status" value="1"/>
</dbReference>
<dbReference type="OMA" id="ICRMKEY"/>
<feature type="domain" description="BPL/LPL catalytic" evidence="2">
    <location>
        <begin position="40"/>
        <end position="227"/>
    </location>
</feature>
<evidence type="ECO:0000256" key="1">
    <source>
        <dbReference type="SAM" id="MobiDB-lite"/>
    </source>
</evidence>
<keyword evidence="4" id="KW-0496">Mitochondrion</keyword>
<dbReference type="PROSITE" id="PS51733">
    <property type="entry name" value="BPL_LPL_CATALYTIC"/>
    <property type="match status" value="1"/>
</dbReference>
<organism evidence="3 5">
    <name type="scientific">Plasmodiophora brassicae</name>
    <name type="common">Clubroot disease agent</name>
    <dbReference type="NCBI Taxonomy" id="37360"/>
    <lineage>
        <taxon>Eukaryota</taxon>
        <taxon>Sar</taxon>
        <taxon>Rhizaria</taxon>
        <taxon>Endomyxa</taxon>
        <taxon>Phytomyxea</taxon>
        <taxon>Plasmodiophorida</taxon>
        <taxon>Plasmodiophoridae</taxon>
        <taxon>Plasmodiophora</taxon>
    </lineage>
</organism>
<accession>A0A0G4J236</accession>
<evidence type="ECO:0000313" key="5">
    <source>
        <dbReference type="Proteomes" id="UP000039324"/>
    </source>
</evidence>
<reference evidence="3 5" key="1">
    <citation type="submission" date="2015-02" db="EMBL/GenBank/DDBJ databases">
        <authorList>
            <person name="Chooi Y.-H."/>
        </authorList>
    </citation>
    <scope>NUCLEOTIDE SEQUENCE [LARGE SCALE GENOMIC DNA]</scope>
    <source>
        <strain evidence="3">E3</strain>
    </source>
</reference>
<dbReference type="STRING" id="37360.A0A0G4J236"/>
<name>A0A0G4J236_PLABS</name>
<dbReference type="OrthoDB" id="201621at2759"/>
<dbReference type="InterPro" id="IPR053264">
    <property type="entry name" value="Lipoate-ligase_2_inactive"/>
</dbReference>
<dbReference type="InterPro" id="IPR045864">
    <property type="entry name" value="aa-tRNA-synth_II/BPL/LPL"/>
</dbReference>
<gene>
    <name evidence="3" type="ORF">PBRA_002030</name>
    <name evidence="4" type="ORF">PLBR_LOCUS8653</name>
</gene>
<dbReference type="EMBL" id="CDSF01000112">
    <property type="protein sequence ID" value="CEP01424.1"/>
    <property type="molecule type" value="Genomic_DNA"/>
</dbReference>